<dbReference type="PANTHER" id="PTHR11707">
    <property type="entry name" value="L-ASPARAGINASE"/>
    <property type="match status" value="1"/>
</dbReference>
<dbReference type="Pfam" id="PF00710">
    <property type="entry name" value="Asparaginase"/>
    <property type="match status" value="1"/>
</dbReference>
<evidence type="ECO:0000313" key="5">
    <source>
        <dbReference type="Proteomes" id="UP000196536"/>
    </source>
</evidence>
<dbReference type="Gene3D" id="3.40.50.1170">
    <property type="entry name" value="L-asparaginase, N-terminal domain"/>
    <property type="match status" value="1"/>
</dbReference>
<feature type="domain" description="L-asparaginase N-terminal" evidence="3">
    <location>
        <begin position="3"/>
        <end position="174"/>
    </location>
</feature>
<dbReference type="PIRSF" id="PIRSF500176">
    <property type="entry name" value="L_ASNase"/>
    <property type="match status" value="1"/>
</dbReference>
<feature type="binding site" evidence="2">
    <location>
        <begin position="85"/>
        <end position="86"/>
    </location>
    <ligand>
        <name>substrate</name>
    </ligand>
</feature>
<dbReference type="InterPro" id="IPR036152">
    <property type="entry name" value="Asp/glu_Ase-like_sf"/>
</dbReference>
<organism evidence="4 5">
    <name type="scientific">Acinetobacter populi</name>
    <dbReference type="NCBI Taxonomy" id="1582270"/>
    <lineage>
        <taxon>Bacteria</taxon>
        <taxon>Pseudomonadati</taxon>
        <taxon>Pseudomonadota</taxon>
        <taxon>Gammaproteobacteria</taxon>
        <taxon>Moraxellales</taxon>
        <taxon>Moraxellaceae</taxon>
        <taxon>Acinetobacter</taxon>
    </lineage>
</organism>
<keyword evidence="5" id="KW-1185">Reference proteome</keyword>
<accession>A0A1Z9Z2W2</accession>
<dbReference type="PROSITE" id="PS51257">
    <property type="entry name" value="PROKAR_LIPOPROTEIN"/>
    <property type="match status" value="1"/>
</dbReference>
<dbReference type="OrthoDB" id="9788068at2"/>
<dbReference type="SFLD" id="SFLDS00057">
    <property type="entry name" value="Glutaminase/Asparaginase"/>
    <property type="match status" value="1"/>
</dbReference>
<dbReference type="Gene3D" id="3.40.50.40">
    <property type="match status" value="1"/>
</dbReference>
<dbReference type="PRINTS" id="PR00139">
    <property type="entry name" value="ASNGLNASE"/>
</dbReference>
<dbReference type="RefSeq" id="WP_087619441.1">
    <property type="nucleotide sequence ID" value="NZ_NEXX01000001.1"/>
</dbReference>
<dbReference type="SMART" id="SM00870">
    <property type="entry name" value="Asparaginase"/>
    <property type="match status" value="1"/>
</dbReference>
<dbReference type="EMBL" id="NEXX01000001">
    <property type="protein sequence ID" value="OUY08779.1"/>
    <property type="molecule type" value="Genomic_DNA"/>
</dbReference>
<dbReference type="PANTHER" id="PTHR11707:SF28">
    <property type="entry name" value="60 KDA LYSOPHOSPHOLIPASE"/>
    <property type="match status" value="1"/>
</dbReference>
<evidence type="ECO:0000313" key="4">
    <source>
        <dbReference type="EMBL" id="OUY08779.1"/>
    </source>
</evidence>
<dbReference type="PROSITE" id="PS51732">
    <property type="entry name" value="ASN_GLN_ASE_3"/>
    <property type="match status" value="1"/>
</dbReference>
<dbReference type="InterPro" id="IPR027473">
    <property type="entry name" value="L-asparaginase_C"/>
</dbReference>
<comment type="caution">
    <text evidence="4">The sequence shown here is derived from an EMBL/GenBank/DDBJ whole genome shotgun (WGS) entry which is preliminary data.</text>
</comment>
<feature type="binding site" evidence="2">
    <location>
        <position position="54"/>
    </location>
    <ligand>
        <name>substrate</name>
    </ligand>
</feature>
<sequence>MNKIAIVYMGGTFGCVGSPLTPMPAPDFLEKLQQLYSSRTQQLDFFAAPVIKDSSELNASDWMELSFFIQKLSKQYQNFVLIHGTDTLHYAAAFLHHIFADNIHLIITGSQHPLLSQNGKNLYPNSDAWENLNFALNSISTLKAGVYLGFHHALYHANSCYKIHTQELKAFSGLEVSVHSASHSLKALQYLKPAHLELAKNIRILNYYLSPDSADNIVLNLQAFTHNPPDILILQAFGCGNLPYTEKLKTLLNTLIQKQCWIILSSQVLYGELSHQYAAGSWLADLDLVFDPHHSQADLYARAVLLYLQYHQQQNWQKYWSI</sequence>
<dbReference type="SUPFAM" id="SSF53774">
    <property type="entry name" value="Glutaminase/Asparaginase"/>
    <property type="match status" value="1"/>
</dbReference>
<protein>
    <recommendedName>
        <fullName evidence="3">L-asparaginase N-terminal domain-containing protein</fullName>
    </recommendedName>
</protein>
<proteinExistence type="predicted"/>
<gene>
    <name evidence="4" type="ORF">CAP51_03960</name>
</gene>
<evidence type="ECO:0000259" key="3">
    <source>
        <dbReference type="Pfam" id="PF00710"/>
    </source>
</evidence>
<dbReference type="InterPro" id="IPR027474">
    <property type="entry name" value="L-asparaginase_N"/>
</dbReference>
<reference evidence="4 5" key="1">
    <citation type="submission" date="2017-05" db="EMBL/GenBank/DDBJ databases">
        <title>Acinetobacter populi ANC 5415 (= PBJ7), whole genome shotgun sequencing project.</title>
        <authorList>
            <person name="Nemec A."/>
            <person name="Radolfova-Krizova L."/>
        </authorList>
    </citation>
    <scope>NUCLEOTIDE SEQUENCE [LARGE SCALE GENOMIC DNA]</scope>
    <source>
        <strain evidence="4 5">PBJ7</strain>
    </source>
</reference>
<name>A0A1Z9Z2W2_9GAMM</name>
<dbReference type="PIRSF" id="PIRSF001220">
    <property type="entry name" value="L-ASNase_gatD"/>
    <property type="match status" value="1"/>
</dbReference>
<dbReference type="InterPro" id="IPR037152">
    <property type="entry name" value="L-asparaginase_N_sf"/>
</dbReference>
<dbReference type="Proteomes" id="UP000196536">
    <property type="component" value="Unassembled WGS sequence"/>
</dbReference>
<evidence type="ECO:0000256" key="2">
    <source>
        <dbReference type="PIRSR" id="PIRSR001220-2"/>
    </source>
</evidence>
<dbReference type="AlphaFoldDB" id="A0A1Z9Z2W2"/>
<dbReference type="InterPro" id="IPR006034">
    <property type="entry name" value="Asparaginase/glutaminase-like"/>
</dbReference>
<evidence type="ECO:0000256" key="1">
    <source>
        <dbReference type="PIRSR" id="PIRSR001220-1"/>
    </source>
</evidence>
<dbReference type="GO" id="GO:0004067">
    <property type="term" value="F:asparaginase activity"/>
    <property type="evidence" value="ECO:0007669"/>
    <property type="project" value="UniProtKB-UniRule"/>
</dbReference>
<feature type="active site" description="O-isoaspartyl threonine intermediate" evidence="1">
    <location>
        <position position="12"/>
    </location>
</feature>